<dbReference type="Proteomes" id="UP000500953">
    <property type="component" value="Chromosome"/>
</dbReference>
<dbReference type="EMBL" id="CP046173">
    <property type="protein sequence ID" value="QIS23640.1"/>
    <property type="molecule type" value="Genomic_DNA"/>
</dbReference>
<dbReference type="PROSITE" id="PS51257">
    <property type="entry name" value="PROKAR_LIPOPROTEIN"/>
    <property type="match status" value="1"/>
</dbReference>
<evidence type="ECO:0000256" key="1">
    <source>
        <dbReference type="SAM" id="SignalP"/>
    </source>
</evidence>
<protein>
    <recommendedName>
        <fullName evidence="2">DUF8175 domain-containing protein</fullName>
    </recommendedName>
</protein>
<proteinExistence type="predicted"/>
<dbReference type="AlphaFoldDB" id="A0A6G9ZDX2"/>
<organism evidence="3 4">
    <name type="scientific">Nocardia terpenica</name>
    <dbReference type="NCBI Taxonomy" id="455432"/>
    <lineage>
        <taxon>Bacteria</taxon>
        <taxon>Bacillati</taxon>
        <taxon>Actinomycetota</taxon>
        <taxon>Actinomycetes</taxon>
        <taxon>Mycobacteriales</taxon>
        <taxon>Nocardiaceae</taxon>
        <taxon>Nocardia</taxon>
    </lineage>
</organism>
<dbReference type="InterPro" id="IPR058488">
    <property type="entry name" value="DUF8175"/>
</dbReference>
<evidence type="ECO:0000259" key="2">
    <source>
        <dbReference type="Pfam" id="PF26526"/>
    </source>
</evidence>
<dbReference type="Pfam" id="PF26526">
    <property type="entry name" value="DUF8175"/>
    <property type="match status" value="1"/>
</dbReference>
<sequence>MSLRAPLLLAALAVLMAAAVTGCGRGHPDRPAATAAVNPTAAPAAAQWQSYRGVFVPYTDAGPSRVSGAAPTGYQDTPQGAVVAAMQGQARLALAPNDAGAASPTDAWALVAATVTAPGTGHDAYSTARVLGSITAEADPATTAQFAGFRIQDWSPGSVTVWLATRMPPTGQLQAQPTRLVWLGGDWKIALSAPPPPDSAGRVSTDPIDLANLNGYTEFHH</sequence>
<feature type="signal peptide" evidence="1">
    <location>
        <begin position="1"/>
        <end position="22"/>
    </location>
</feature>
<keyword evidence="1" id="KW-0732">Signal</keyword>
<name>A0A6G9ZDX2_9NOCA</name>
<feature type="chain" id="PRO_5038436634" description="DUF8175 domain-containing protein" evidence="1">
    <location>
        <begin position="23"/>
        <end position="221"/>
    </location>
</feature>
<gene>
    <name evidence="3" type="ORF">F6W96_40605</name>
</gene>
<feature type="domain" description="DUF8175" evidence="2">
    <location>
        <begin position="33"/>
        <end position="217"/>
    </location>
</feature>
<reference evidence="3 4" key="1">
    <citation type="journal article" date="2019" name="ACS Chem. Biol.">
        <title>Identification and Mobilization of a Cryptic Antibiotic Biosynthesis Gene Locus from a Human-Pathogenic Nocardia Isolate.</title>
        <authorList>
            <person name="Herisse M."/>
            <person name="Ishida K."/>
            <person name="Porter J.L."/>
            <person name="Howden B."/>
            <person name="Hertweck C."/>
            <person name="Stinear T.P."/>
            <person name="Pidot S.J."/>
        </authorList>
    </citation>
    <scope>NUCLEOTIDE SEQUENCE [LARGE SCALE GENOMIC DNA]</scope>
    <source>
        <strain evidence="3 4">AUSMDU00012715</strain>
    </source>
</reference>
<accession>A0A6G9ZDX2</accession>
<dbReference type="RefSeq" id="WP_167490960.1">
    <property type="nucleotide sequence ID" value="NZ_CP046173.1"/>
</dbReference>
<evidence type="ECO:0000313" key="3">
    <source>
        <dbReference type="EMBL" id="QIS23640.1"/>
    </source>
</evidence>
<evidence type="ECO:0000313" key="4">
    <source>
        <dbReference type="Proteomes" id="UP000500953"/>
    </source>
</evidence>